<proteinExistence type="predicted"/>
<dbReference type="AlphaFoldDB" id="A0AAV7EYE7"/>
<sequence>MASKAAIRNQTVCGRVTSALASAGLEWLLIFLLFLDAIFSYLVTKFASFCELQTPCLLCSRLDHIFGDKSPGFYKDLICSAHKSEISSWVYCRTHGKLVEAHGTCEPCILSSVRENKQNSKVCPPLCHKVVQDRGFHVEHSYLVADHDIDSFSLICCSCCSSPFSQRRFVHKSVQTEPVIKEATVLDVPTPDIEKKLSRIPQDTSNERRGKVLESFLRSTAFDPLAHIGYTELKISSDSESEYPISDDDDQTPIHEADYPKEGILAFDSAPPALNIFPEVPSIGLAPEKLIHQTPEPAPSGLVADEQLNVRAPVSSSTLTSIPAVGHGLEELNWDEVKGKSISSANIQQAPPQVPKDKLTMMEIGEEKNMPVVESAEVLKPGKASTSNFCSSKLNYSTTSSTLSGATSIDINEAYKLAVGHQANRPPLPESITWKDASRIQEELKMLLSQISASRGFELAWNDMSPRVPVSGDDIKNIDTCGTAAPSTLPKWLSIERNESGFESLDGSILSDIEGESDVDRLKRQIEHDRKSMAALYKELEEERSASTIAANQAMAMINRLQEEKAAMQMEALQYQRMMEEQAEFDQEDLQKANELLAQKDKELQDLEAELESYRRRFEEDSVEEKILEPMARCDENVSPSNSPLLEIREKENDYSRGQVPLLDFEDDKLYISKCLNRLEKKLLLFSNHGIHSGVSDSGNRSAGTKGENAKFQRLKGGQIKTYSEDVENGESWEEEVFEENGENLVVVNPDTCSEPNFSAVQKEISRLNERLLTLEADREFLEHTINSLKNGNEGVQFIKEIATHLQELRRKGISKKVAVA</sequence>
<comment type="caution">
    <text evidence="8">The sequence shown here is derived from an EMBL/GenBank/DDBJ whole genome shotgun (WGS) entry which is preliminary data.</text>
</comment>
<dbReference type="InterPro" id="IPR039306">
    <property type="entry name" value="MYOB"/>
</dbReference>
<evidence type="ECO:0000259" key="7">
    <source>
        <dbReference type="PROSITE" id="PS51775"/>
    </source>
</evidence>
<evidence type="ECO:0000256" key="4">
    <source>
        <dbReference type="ARBA" id="ARBA00023136"/>
    </source>
</evidence>
<dbReference type="GO" id="GO:0016020">
    <property type="term" value="C:membrane"/>
    <property type="evidence" value="ECO:0007669"/>
    <property type="project" value="UniProtKB-SubCell"/>
</dbReference>
<feature type="transmembrane region" description="Helical" evidence="6">
    <location>
        <begin position="20"/>
        <end position="43"/>
    </location>
</feature>
<keyword evidence="5" id="KW-0175">Coiled coil</keyword>
<evidence type="ECO:0000256" key="3">
    <source>
        <dbReference type="ARBA" id="ARBA00022989"/>
    </source>
</evidence>
<gene>
    <name evidence="8" type="ORF">H6P81_005486</name>
</gene>
<protein>
    <recommendedName>
        <fullName evidence="7">GTD-binding domain-containing protein</fullName>
    </recommendedName>
</protein>
<reference evidence="8 9" key="1">
    <citation type="submission" date="2021-07" db="EMBL/GenBank/DDBJ databases">
        <title>The Aristolochia fimbriata genome: insights into angiosperm evolution, floral development and chemical biosynthesis.</title>
        <authorList>
            <person name="Jiao Y."/>
        </authorList>
    </citation>
    <scope>NUCLEOTIDE SEQUENCE [LARGE SCALE GENOMIC DNA]</scope>
    <source>
        <strain evidence="8">IBCAS-2021</strain>
        <tissue evidence="8">Leaf</tissue>
    </source>
</reference>
<dbReference type="Proteomes" id="UP000825729">
    <property type="component" value="Unassembled WGS sequence"/>
</dbReference>
<dbReference type="EMBL" id="JAINDJ010000003">
    <property type="protein sequence ID" value="KAG9452582.1"/>
    <property type="molecule type" value="Genomic_DNA"/>
</dbReference>
<feature type="coiled-coil region" evidence="5">
    <location>
        <begin position="758"/>
        <end position="785"/>
    </location>
</feature>
<feature type="domain" description="GTD-binding" evidence="7">
    <location>
        <begin position="517"/>
        <end position="615"/>
    </location>
</feature>
<evidence type="ECO:0000256" key="1">
    <source>
        <dbReference type="ARBA" id="ARBA00004167"/>
    </source>
</evidence>
<name>A0AAV7EYE7_ARIFI</name>
<evidence type="ECO:0000256" key="6">
    <source>
        <dbReference type="SAM" id="Phobius"/>
    </source>
</evidence>
<dbReference type="PANTHER" id="PTHR31448">
    <property type="entry name" value="MYOSIN-BINDING PROTEIN 2"/>
    <property type="match status" value="1"/>
</dbReference>
<keyword evidence="3 6" id="KW-1133">Transmembrane helix</keyword>
<evidence type="ECO:0000256" key="5">
    <source>
        <dbReference type="SAM" id="Coils"/>
    </source>
</evidence>
<dbReference type="InterPro" id="IPR007656">
    <property type="entry name" value="GTD-bd"/>
</dbReference>
<accession>A0AAV7EYE7</accession>
<dbReference type="Pfam" id="PF04576">
    <property type="entry name" value="Zein-binding"/>
    <property type="match status" value="1"/>
</dbReference>
<dbReference type="PROSITE" id="PS51775">
    <property type="entry name" value="GTD_BINDING"/>
    <property type="match status" value="1"/>
</dbReference>
<comment type="subcellular location">
    <subcellularLocation>
        <location evidence="1">Membrane</location>
        <topology evidence="1">Single-pass membrane protein</topology>
    </subcellularLocation>
</comment>
<keyword evidence="9" id="KW-1185">Reference proteome</keyword>
<feature type="coiled-coil region" evidence="5">
    <location>
        <begin position="519"/>
        <end position="624"/>
    </location>
</feature>
<dbReference type="PANTHER" id="PTHR31448:SF32">
    <property type="entry name" value="MYOSIN-BINDING PROTEIN 1"/>
    <property type="match status" value="1"/>
</dbReference>
<evidence type="ECO:0000256" key="2">
    <source>
        <dbReference type="ARBA" id="ARBA00022692"/>
    </source>
</evidence>
<keyword evidence="2 6" id="KW-0812">Transmembrane</keyword>
<evidence type="ECO:0000313" key="9">
    <source>
        <dbReference type="Proteomes" id="UP000825729"/>
    </source>
</evidence>
<evidence type="ECO:0000313" key="8">
    <source>
        <dbReference type="EMBL" id="KAG9452582.1"/>
    </source>
</evidence>
<keyword evidence="4 6" id="KW-0472">Membrane</keyword>
<organism evidence="8 9">
    <name type="scientific">Aristolochia fimbriata</name>
    <name type="common">White veined hardy Dutchman's pipe vine</name>
    <dbReference type="NCBI Taxonomy" id="158543"/>
    <lineage>
        <taxon>Eukaryota</taxon>
        <taxon>Viridiplantae</taxon>
        <taxon>Streptophyta</taxon>
        <taxon>Embryophyta</taxon>
        <taxon>Tracheophyta</taxon>
        <taxon>Spermatophyta</taxon>
        <taxon>Magnoliopsida</taxon>
        <taxon>Magnoliidae</taxon>
        <taxon>Piperales</taxon>
        <taxon>Aristolochiaceae</taxon>
        <taxon>Aristolochia</taxon>
    </lineage>
</organism>
<dbReference type="GO" id="GO:0080115">
    <property type="term" value="F:myosin XI tail binding"/>
    <property type="evidence" value="ECO:0007669"/>
    <property type="project" value="UniProtKB-ARBA"/>
</dbReference>